<organism evidence="2 3">
    <name type="scientific">Puccinia coronata f. sp. avenae</name>
    <dbReference type="NCBI Taxonomy" id="200324"/>
    <lineage>
        <taxon>Eukaryota</taxon>
        <taxon>Fungi</taxon>
        <taxon>Dikarya</taxon>
        <taxon>Basidiomycota</taxon>
        <taxon>Pucciniomycotina</taxon>
        <taxon>Pucciniomycetes</taxon>
        <taxon>Pucciniales</taxon>
        <taxon>Pucciniaceae</taxon>
        <taxon>Puccinia</taxon>
    </lineage>
</organism>
<reference evidence="2 3" key="1">
    <citation type="submission" date="2017-11" db="EMBL/GenBank/DDBJ databases">
        <title>De novo assembly and phasing of dikaryotic genomes from two isolates of Puccinia coronata f. sp. avenae, the causal agent of oat crown rust.</title>
        <authorList>
            <person name="Miller M.E."/>
            <person name="Zhang Y."/>
            <person name="Omidvar V."/>
            <person name="Sperschneider J."/>
            <person name="Schwessinger B."/>
            <person name="Raley C."/>
            <person name="Palmer J.M."/>
            <person name="Garnica D."/>
            <person name="Upadhyaya N."/>
            <person name="Rathjen J."/>
            <person name="Taylor J.M."/>
            <person name="Park R.F."/>
            <person name="Dodds P.N."/>
            <person name="Hirsch C.D."/>
            <person name="Kianian S.F."/>
            <person name="Figueroa M."/>
        </authorList>
    </citation>
    <scope>NUCLEOTIDE SEQUENCE [LARGE SCALE GENOMIC DNA]</scope>
    <source>
        <strain evidence="2">12NC29</strain>
    </source>
</reference>
<dbReference type="EMBL" id="PGCJ01000273">
    <property type="protein sequence ID" value="PLW34623.1"/>
    <property type="molecule type" value="Genomic_DNA"/>
</dbReference>
<proteinExistence type="predicted"/>
<evidence type="ECO:0000256" key="1">
    <source>
        <dbReference type="SAM" id="MobiDB-lite"/>
    </source>
</evidence>
<feature type="region of interest" description="Disordered" evidence="1">
    <location>
        <begin position="1"/>
        <end position="26"/>
    </location>
</feature>
<name>A0A2N5UA66_9BASI</name>
<evidence type="ECO:0000313" key="2">
    <source>
        <dbReference type="EMBL" id="PLW34623.1"/>
    </source>
</evidence>
<protein>
    <submittedName>
        <fullName evidence="2">Uncharacterized protein</fullName>
    </submittedName>
</protein>
<comment type="caution">
    <text evidence="2">The sequence shown here is derived from an EMBL/GenBank/DDBJ whole genome shotgun (WGS) entry which is preliminary data.</text>
</comment>
<gene>
    <name evidence="2" type="ORF">PCANC_16061</name>
</gene>
<sequence>MPAQNTASDSQRARRGTRSAPQGVHRTPLIANTCQAQPHASVTPRQVTSNIARSTNQVKAPVITPSRIIVNTDNEMPFPPRPQQRIPVEAATRGDVGAFHDDLDSFIQPPPPLKFPLEVEVVCPSINTHLSHPAHPRLPHVPPAAPTPNVGSTTRAEVLLESLLASARLSSVDLQLARQLFQAPSNIQWKLLVVMWMMTCLGSQAAPQAAPVLVATVNTPANHVYGSVICSRVQHRIRDILMQHTLESYSQPQSINGRIFVELPLPLIKRYILDQSAAFKREFLPLGLLIGNHKAMASVVTFLRGMVKHKRTHLRNLLLTNAHQEHRPRDLGPIPKLKDLLVLIN</sequence>
<accession>A0A2N5UA66</accession>
<evidence type="ECO:0000313" key="3">
    <source>
        <dbReference type="Proteomes" id="UP000235388"/>
    </source>
</evidence>
<dbReference type="Proteomes" id="UP000235388">
    <property type="component" value="Unassembled WGS sequence"/>
</dbReference>
<feature type="compositionally biased region" description="Polar residues" evidence="1">
    <location>
        <begin position="1"/>
        <end position="10"/>
    </location>
</feature>
<dbReference type="AlphaFoldDB" id="A0A2N5UA66"/>
<dbReference type="OrthoDB" id="10542669at2759"/>
<keyword evidence="3" id="KW-1185">Reference proteome</keyword>